<reference evidence="2" key="1">
    <citation type="submission" date="2023-06" db="EMBL/GenBank/DDBJ databases">
        <title>Phylogenetic Diversity of Rhizobium strains.</title>
        <authorList>
            <person name="Moura F.T."/>
            <person name="Helene L.C.F."/>
            <person name="Hungria M."/>
        </authorList>
    </citation>
    <scope>NUCLEOTIDE SEQUENCE</scope>
    <source>
        <strain evidence="2">CCGE526</strain>
    </source>
</reference>
<keyword evidence="1" id="KW-1133">Transmembrane helix</keyword>
<evidence type="ECO:0000313" key="2">
    <source>
        <dbReference type="EMBL" id="MDL2397862.1"/>
    </source>
</evidence>
<proteinExistence type="predicted"/>
<sequence length="54" mass="6225">MTALAIVMYNLFLLLVRHHHTVLHDIRQGVFVVVLFGIFYGIVRYIQAIPDDAD</sequence>
<feature type="transmembrane region" description="Helical" evidence="1">
    <location>
        <begin position="26"/>
        <end position="46"/>
    </location>
</feature>
<evidence type="ECO:0000313" key="3">
    <source>
        <dbReference type="Proteomes" id="UP001172645"/>
    </source>
</evidence>
<dbReference type="RefSeq" id="WP_285866658.1">
    <property type="nucleotide sequence ID" value="NZ_JARFYM010000002.1"/>
</dbReference>
<keyword evidence="1" id="KW-0812">Transmembrane</keyword>
<organism evidence="2 3">
    <name type="scientific">Rhizobium mayense</name>
    <dbReference type="NCBI Taxonomy" id="1312184"/>
    <lineage>
        <taxon>Bacteria</taxon>
        <taxon>Pseudomonadati</taxon>
        <taxon>Pseudomonadota</taxon>
        <taxon>Alphaproteobacteria</taxon>
        <taxon>Hyphomicrobiales</taxon>
        <taxon>Rhizobiaceae</taxon>
        <taxon>Rhizobium/Agrobacterium group</taxon>
        <taxon>Rhizobium</taxon>
    </lineage>
</organism>
<keyword evidence="1" id="KW-0472">Membrane</keyword>
<gene>
    <name evidence="2" type="ORF">PY649_03065</name>
</gene>
<dbReference type="Proteomes" id="UP001172645">
    <property type="component" value="Unassembled WGS sequence"/>
</dbReference>
<accession>A0ABT7JPN2</accession>
<comment type="caution">
    <text evidence="2">The sequence shown here is derived from an EMBL/GenBank/DDBJ whole genome shotgun (WGS) entry which is preliminary data.</text>
</comment>
<dbReference type="EMBL" id="JARFYM010000002">
    <property type="protein sequence ID" value="MDL2397862.1"/>
    <property type="molecule type" value="Genomic_DNA"/>
</dbReference>
<protein>
    <submittedName>
        <fullName evidence="2">Uncharacterized protein</fullName>
    </submittedName>
</protein>
<keyword evidence="3" id="KW-1185">Reference proteome</keyword>
<evidence type="ECO:0000256" key="1">
    <source>
        <dbReference type="SAM" id="Phobius"/>
    </source>
</evidence>
<name>A0ABT7JPN2_9HYPH</name>